<dbReference type="AlphaFoldDB" id="A0A916YHW8"/>
<dbReference type="Proteomes" id="UP000633205">
    <property type="component" value="Unassembled WGS sequence"/>
</dbReference>
<protein>
    <recommendedName>
        <fullName evidence="3">Bacterial sugar transferase domain-containing protein</fullName>
    </recommendedName>
</protein>
<dbReference type="EMBL" id="BMHO01000002">
    <property type="protein sequence ID" value="GGD45401.1"/>
    <property type="molecule type" value="Genomic_DNA"/>
</dbReference>
<keyword evidence="5" id="KW-1185">Reference proteome</keyword>
<dbReference type="PANTHER" id="PTHR30576:SF10">
    <property type="entry name" value="SLL5057 PROTEIN"/>
    <property type="match status" value="1"/>
</dbReference>
<comment type="caution">
    <text evidence="4">The sequence shown here is derived from an EMBL/GenBank/DDBJ whole genome shotgun (WGS) entry which is preliminary data.</text>
</comment>
<evidence type="ECO:0000313" key="4">
    <source>
        <dbReference type="EMBL" id="GGD45401.1"/>
    </source>
</evidence>
<keyword evidence="2" id="KW-0472">Membrane</keyword>
<organism evidence="4 5">
    <name type="scientific">Microbacterium faecale</name>
    <dbReference type="NCBI Taxonomy" id="1804630"/>
    <lineage>
        <taxon>Bacteria</taxon>
        <taxon>Bacillati</taxon>
        <taxon>Actinomycetota</taxon>
        <taxon>Actinomycetes</taxon>
        <taxon>Micrococcales</taxon>
        <taxon>Microbacteriaceae</taxon>
        <taxon>Microbacterium</taxon>
    </lineage>
</organism>
<evidence type="ECO:0000256" key="1">
    <source>
        <dbReference type="ARBA" id="ARBA00006464"/>
    </source>
</evidence>
<dbReference type="GO" id="GO:0016780">
    <property type="term" value="F:phosphotransferase activity, for other substituted phosphate groups"/>
    <property type="evidence" value="ECO:0007669"/>
    <property type="project" value="TreeGrafter"/>
</dbReference>
<reference evidence="4" key="2">
    <citation type="submission" date="2020-09" db="EMBL/GenBank/DDBJ databases">
        <authorList>
            <person name="Sun Q."/>
            <person name="Zhou Y."/>
        </authorList>
    </citation>
    <scope>NUCLEOTIDE SEQUENCE</scope>
    <source>
        <strain evidence="4">CGMCC 1.15152</strain>
    </source>
</reference>
<evidence type="ECO:0000256" key="2">
    <source>
        <dbReference type="SAM" id="Phobius"/>
    </source>
</evidence>
<dbReference type="PANTHER" id="PTHR30576">
    <property type="entry name" value="COLANIC BIOSYNTHESIS UDP-GLUCOSE LIPID CARRIER TRANSFERASE"/>
    <property type="match status" value="1"/>
</dbReference>
<feature type="domain" description="Bacterial sugar transferase" evidence="3">
    <location>
        <begin position="16"/>
        <end position="203"/>
    </location>
</feature>
<keyword evidence="2" id="KW-0812">Transmembrane</keyword>
<sequence length="209" mass="23184">MTALAGDVRADQEAAKRALDIVVALCGLTIVAFLLPIIALAITLDSPGPVLFRQQRLGRDGRPFRIVKFRSMFLDAEDELAALVSANQADGPLFKLHRDPRVTRVGRFLRRYSIDELPQFWNVLVGDMSVVGPRPPLPVEAQTYDGIVVRRLAVKPGITGPWQVSGRSDLSWEQSVHLDLHYVDNWSIQTDVIYIARTVAVIVSPKGAY</sequence>
<keyword evidence="2" id="KW-1133">Transmembrane helix</keyword>
<evidence type="ECO:0000313" key="5">
    <source>
        <dbReference type="Proteomes" id="UP000633205"/>
    </source>
</evidence>
<name>A0A916YHW8_9MICO</name>
<comment type="similarity">
    <text evidence="1">Belongs to the bacterial sugar transferase family.</text>
</comment>
<dbReference type="InterPro" id="IPR003362">
    <property type="entry name" value="Bact_transf"/>
</dbReference>
<evidence type="ECO:0000259" key="3">
    <source>
        <dbReference type="Pfam" id="PF02397"/>
    </source>
</evidence>
<dbReference type="Pfam" id="PF02397">
    <property type="entry name" value="Bac_transf"/>
    <property type="match status" value="1"/>
</dbReference>
<accession>A0A916YHW8</accession>
<gene>
    <name evidence="4" type="ORF">GCM10010915_28330</name>
</gene>
<feature type="transmembrane region" description="Helical" evidence="2">
    <location>
        <begin position="21"/>
        <end position="44"/>
    </location>
</feature>
<reference evidence="4" key="1">
    <citation type="journal article" date="2014" name="Int. J. Syst. Evol. Microbiol.">
        <title>Complete genome sequence of Corynebacterium casei LMG S-19264T (=DSM 44701T), isolated from a smear-ripened cheese.</title>
        <authorList>
            <consortium name="US DOE Joint Genome Institute (JGI-PGF)"/>
            <person name="Walter F."/>
            <person name="Albersmeier A."/>
            <person name="Kalinowski J."/>
            <person name="Ruckert C."/>
        </authorList>
    </citation>
    <scope>NUCLEOTIDE SEQUENCE</scope>
    <source>
        <strain evidence="4">CGMCC 1.15152</strain>
    </source>
</reference>
<proteinExistence type="inferred from homology"/>